<dbReference type="KEGG" id="blen:NCTC4824_03524"/>
<dbReference type="GO" id="GO:0003677">
    <property type="term" value="F:DNA binding"/>
    <property type="evidence" value="ECO:0007669"/>
    <property type="project" value="InterPro"/>
</dbReference>
<keyword evidence="3" id="KW-1185">Reference proteome</keyword>
<dbReference type="GO" id="GO:0009307">
    <property type="term" value="P:DNA restriction-modification system"/>
    <property type="evidence" value="ECO:0007669"/>
    <property type="project" value="InterPro"/>
</dbReference>
<feature type="domain" description="Restriction endonuclease type IV Mrr" evidence="1">
    <location>
        <begin position="1"/>
        <end position="108"/>
    </location>
</feature>
<dbReference type="RefSeq" id="WP_082788700.1">
    <property type="nucleotide sequence ID" value="NZ_CBCSGM010000003.1"/>
</dbReference>
<protein>
    <submittedName>
        <fullName evidence="2">Type II restriction endonuclease family protein</fullName>
    </submittedName>
</protein>
<keyword evidence="2" id="KW-0378">Hydrolase</keyword>
<dbReference type="PANTHER" id="PTHR30015">
    <property type="entry name" value="MRR RESTRICTION SYSTEM PROTEIN"/>
    <property type="match status" value="1"/>
</dbReference>
<evidence type="ECO:0000313" key="3">
    <source>
        <dbReference type="Proteomes" id="UP000249134"/>
    </source>
</evidence>
<evidence type="ECO:0000313" key="2">
    <source>
        <dbReference type="EMBL" id="SQI61955.1"/>
    </source>
</evidence>
<dbReference type="InterPro" id="IPR011856">
    <property type="entry name" value="tRNA_endonuc-like_dom_sf"/>
</dbReference>
<dbReference type="AlphaFoldDB" id="A0A2X4ZBT7"/>
<dbReference type="InterPro" id="IPR052906">
    <property type="entry name" value="Type_IV_Methyl-Rstrct_Enzyme"/>
</dbReference>
<dbReference type="Proteomes" id="UP000249134">
    <property type="component" value="Chromosome 1"/>
</dbReference>
<organism evidence="2 3">
    <name type="scientific">Lederbergia lenta</name>
    <name type="common">Bacillus lentus</name>
    <dbReference type="NCBI Taxonomy" id="1467"/>
    <lineage>
        <taxon>Bacteria</taxon>
        <taxon>Bacillati</taxon>
        <taxon>Bacillota</taxon>
        <taxon>Bacilli</taxon>
        <taxon>Bacillales</taxon>
        <taxon>Bacillaceae</taxon>
        <taxon>Lederbergia</taxon>
    </lineage>
</organism>
<dbReference type="InterPro" id="IPR011335">
    <property type="entry name" value="Restrct_endonuc-II-like"/>
</dbReference>
<dbReference type="STRING" id="1348624.GCA_001591545_02258"/>
<dbReference type="InterPro" id="IPR007560">
    <property type="entry name" value="Restrct_endonuc_IV_Mrr"/>
</dbReference>
<dbReference type="Gene3D" id="3.40.1350.10">
    <property type="match status" value="1"/>
</dbReference>
<evidence type="ECO:0000259" key="1">
    <source>
        <dbReference type="Pfam" id="PF04471"/>
    </source>
</evidence>
<dbReference type="Pfam" id="PF04471">
    <property type="entry name" value="Mrr_cat"/>
    <property type="match status" value="1"/>
</dbReference>
<sequence length="117" mass="13248">MTGKQFEEYLYHLLSKKGYKVRLTKTTGDFGADLLLTSPTGKCIVVQVKRYKKNVGIKAVQEVGTAMPHYQASEAWVVTNSYYTKAACTLAKSNDVHLYNREDLINWIVKVKKTKVS</sequence>
<proteinExistence type="predicted"/>
<dbReference type="EMBL" id="LS483476">
    <property type="protein sequence ID" value="SQI61955.1"/>
    <property type="molecule type" value="Genomic_DNA"/>
</dbReference>
<reference evidence="2 3" key="1">
    <citation type="submission" date="2018-06" db="EMBL/GenBank/DDBJ databases">
        <authorList>
            <consortium name="Pathogen Informatics"/>
            <person name="Doyle S."/>
        </authorList>
    </citation>
    <scope>NUCLEOTIDE SEQUENCE [LARGE SCALE GENOMIC DNA]</scope>
    <source>
        <strain evidence="2 3">NCTC4824</strain>
    </source>
</reference>
<dbReference type="SUPFAM" id="SSF52980">
    <property type="entry name" value="Restriction endonuclease-like"/>
    <property type="match status" value="1"/>
</dbReference>
<gene>
    <name evidence="2" type="ORF">NCTC4824_03524</name>
</gene>
<dbReference type="GO" id="GO:0015666">
    <property type="term" value="F:restriction endodeoxyribonuclease activity"/>
    <property type="evidence" value="ECO:0007669"/>
    <property type="project" value="TreeGrafter"/>
</dbReference>
<accession>A0A2X4ZBT7</accession>
<dbReference type="PANTHER" id="PTHR30015:SF6">
    <property type="entry name" value="SLL1429 PROTEIN"/>
    <property type="match status" value="1"/>
</dbReference>
<keyword evidence="2" id="KW-0540">Nuclease</keyword>
<name>A0A2X4ZBT7_LEDLE</name>
<keyword evidence="2" id="KW-0255">Endonuclease</keyword>